<evidence type="ECO:0000259" key="2">
    <source>
        <dbReference type="PROSITE" id="PS00028"/>
    </source>
</evidence>
<dbReference type="AlphaFoldDB" id="K2SAG8"/>
<organism evidence="3 4">
    <name type="scientific">Macrophomina phaseolina (strain MS6)</name>
    <name type="common">Charcoal rot fungus</name>
    <dbReference type="NCBI Taxonomy" id="1126212"/>
    <lineage>
        <taxon>Eukaryota</taxon>
        <taxon>Fungi</taxon>
        <taxon>Dikarya</taxon>
        <taxon>Ascomycota</taxon>
        <taxon>Pezizomycotina</taxon>
        <taxon>Dothideomycetes</taxon>
        <taxon>Dothideomycetes incertae sedis</taxon>
        <taxon>Botryosphaeriales</taxon>
        <taxon>Botryosphaeriaceae</taxon>
        <taxon>Macrophomina</taxon>
    </lineage>
</organism>
<reference evidence="3 4" key="1">
    <citation type="journal article" date="2012" name="BMC Genomics">
        <title>Tools to kill: Genome of one of the most destructive plant pathogenic fungi Macrophomina phaseolina.</title>
        <authorList>
            <person name="Islam M.S."/>
            <person name="Haque M.S."/>
            <person name="Islam M.M."/>
            <person name="Emdad E.M."/>
            <person name="Halim A."/>
            <person name="Hossen Q.M.M."/>
            <person name="Hossain M.Z."/>
            <person name="Ahmed B."/>
            <person name="Rahim S."/>
            <person name="Rahman M.S."/>
            <person name="Alam M.M."/>
            <person name="Hou S."/>
            <person name="Wan X."/>
            <person name="Saito J.A."/>
            <person name="Alam M."/>
        </authorList>
    </citation>
    <scope>NUCLEOTIDE SEQUENCE [LARGE SCALE GENOMIC DNA]</scope>
    <source>
        <strain evidence="3 4">MS6</strain>
    </source>
</reference>
<dbReference type="VEuPathDB" id="FungiDB:MPH_08968"/>
<name>K2SAG8_MACPH</name>
<dbReference type="Proteomes" id="UP000007129">
    <property type="component" value="Unassembled WGS sequence"/>
</dbReference>
<dbReference type="SMART" id="SM00355">
    <property type="entry name" value="ZnF_C2H2"/>
    <property type="match status" value="4"/>
</dbReference>
<dbReference type="eggNOG" id="ENOG502TEFG">
    <property type="taxonomic scope" value="Eukaryota"/>
</dbReference>
<dbReference type="EMBL" id="AHHD01000381">
    <property type="protein sequence ID" value="EKG13875.1"/>
    <property type="molecule type" value="Genomic_DNA"/>
</dbReference>
<evidence type="ECO:0000256" key="1">
    <source>
        <dbReference type="SAM" id="MobiDB-lite"/>
    </source>
</evidence>
<evidence type="ECO:0000313" key="4">
    <source>
        <dbReference type="Proteomes" id="UP000007129"/>
    </source>
</evidence>
<sequence length="415" mass="47894">MNLLRSMELTRDRQAPKVPNSELTKSGIRVRGKTTSAQDYEAQRAQRKKQLSYIRQQFFQEPVSKALVESCAIIDTEEDKLQKGPKPSRCLAALLRYDHPRRAIVQNFYQRKTKEPLPLSEVLGPLVNIAKPSAWFACYPRAGAEDDECPVCTTQFRPKQGRWDFNDHLIKCCKRSQEKKKMERLNAQPYLRPTEVSAKTFSRMQMEAKENKHQHGGAHLCQWQGCTESFIYKSMAVVASHISHHAHRSRSYRCLWSGCWASTASHFDLSVHLLRVHGMFSEYTLDSKAYYCYECAEWFESDFEWDTHCEKHVQDIKDMFCGAVKRHGVTTTAALCPFCLGTPGSPSHRYRQFPEAGMSLKDHINNHHLRYICEPFPCPHPLCQEEIKGVDGVFQHFTETHGILFGVQQEEDTQM</sequence>
<feature type="region of interest" description="Disordered" evidence="1">
    <location>
        <begin position="1"/>
        <end position="21"/>
    </location>
</feature>
<dbReference type="Gene3D" id="3.30.160.60">
    <property type="entry name" value="Classic Zinc Finger"/>
    <property type="match status" value="1"/>
</dbReference>
<feature type="domain" description="C2H2-type" evidence="2">
    <location>
        <begin position="292"/>
        <end position="312"/>
    </location>
</feature>
<protein>
    <submittedName>
        <fullName evidence="3">Zinc finger C2H2-type protein</fullName>
    </submittedName>
</protein>
<evidence type="ECO:0000313" key="3">
    <source>
        <dbReference type="EMBL" id="EKG13875.1"/>
    </source>
</evidence>
<dbReference type="PROSITE" id="PS00028">
    <property type="entry name" value="ZINC_FINGER_C2H2_1"/>
    <property type="match status" value="1"/>
</dbReference>
<gene>
    <name evidence="3" type="ORF">MPH_08968</name>
</gene>
<dbReference type="HOGENOM" id="CLU_662345_0_0_1"/>
<dbReference type="InParanoid" id="K2SAG8"/>
<comment type="caution">
    <text evidence="3">The sequence shown here is derived from an EMBL/GenBank/DDBJ whole genome shotgun (WGS) entry which is preliminary data.</text>
</comment>
<proteinExistence type="predicted"/>
<dbReference type="InterPro" id="IPR013087">
    <property type="entry name" value="Znf_C2H2_type"/>
</dbReference>
<accession>K2SAG8</accession>
<dbReference type="OrthoDB" id="3766258at2759"/>